<organism evidence="1 2">
    <name type="scientific">Streptomyces echinatus</name>
    <dbReference type="NCBI Taxonomy" id="67293"/>
    <lineage>
        <taxon>Bacteria</taxon>
        <taxon>Bacillati</taxon>
        <taxon>Actinomycetota</taxon>
        <taxon>Actinomycetes</taxon>
        <taxon>Kitasatosporales</taxon>
        <taxon>Streptomycetaceae</taxon>
        <taxon>Streptomyces</taxon>
    </lineage>
</organism>
<keyword evidence="2" id="KW-1185">Reference proteome</keyword>
<gene>
    <name evidence="1" type="ORF">FHS34_004173</name>
</gene>
<accession>A0A7W9PVC3</accession>
<dbReference type="Proteomes" id="UP000585836">
    <property type="component" value="Unassembled WGS sequence"/>
</dbReference>
<sequence>MALHRLLRSAEGRIAEERRGETRLTEMFEPLIHLDGRRTESAAGTPGLRLLDGNQRIDSAITDAMAEASKEVLCIQPPTRSS</sequence>
<protein>
    <submittedName>
        <fullName evidence="1">Uncharacterized protein</fullName>
    </submittedName>
</protein>
<dbReference type="AlphaFoldDB" id="A0A7W9PVC3"/>
<dbReference type="EMBL" id="JACHJK010000007">
    <property type="protein sequence ID" value="MBB5928703.1"/>
    <property type="molecule type" value="Genomic_DNA"/>
</dbReference>
<comment type="caution">
    <text evidence="1">The sequence shown here is derived from an EMBL/GenBank/DDBJ whole genome shotgun (WGS) entry which is preliminary data.</text>
</comment>
<name>A0A7W9PVC3_9ACTN</name>
<evidence type="ECO:0000313" key="1">
    <source>
        <dbReference type="EMBL" id="MBB5928703.1"/>
    </source>
</evidence>
<proteinExistence type="predicted"/>
<evidence type="ECO:0000313" key="2">
    <source>
        <dbReference type="Proteomes" id="UP000585836"/>
    </source>
</evidence>
<reference evidence="1 2" key="1">
    <citation type="submission" date="2020-08" db="EMBL/GenBank/DDBJ databases">
        <title>Genomic Encyclopedia of Type Strains, Phase III (KMG-III): the genomes of soil and plant-associated and newly described type strains.</title>
        <authorList>
            <person name="Whitman W."/>
        </authorList>
    </citation>
    <scope>NUCLEOTIDE SEQUENCE [LARGE SCALE GENOMIC DNA]</scope>
    <source>
        <strain evidence="1 2">CECT 3313</strain>
    </source>
</reference>